<dbReference type="GO" id="GO:0006508">
    <property type="term" value="P:proteolysis"/>
    <property type="evidence" value="ECO:0007669"/>
    <property type="project" value="UniProtKB-KW"/>
</dbReference>
<evidence type="ECO:0000313" key="15">
    <source>
        <dbReference type="EMBL" id="SOC58167.1"/>
    </source>
</evidence>
<gene>
    <name evidence="15" type="ORF">SAMN05421879_12320</name>
</gene>
<keyword evidence="4 9" id="KW-0645">Protease</keyword>
<evidence type="ECO:0000256" key="9">
    <source>
        <dbReference type="PROSITE-ProRule" id="PRU01240"/>
    </source>
</evidence>
<dbReference type="Gene3D" id="3.50.30.30">
    <property type="match status" value="1"/>
</dbReference>
<dbReference type="InterPro" id="IPR003137">
    <property type="entry name" value="PA_domain"/>
</dbReference>
<dbReference type="AlphaFoldDB" id="A0A285VW93"/>
<evidence type="ECO:0000256" key="8">
    <source>
        <dbReference type="PIRSR" id="PIRSR615500-1"/>
    </source>
</evidence>
<keyword evidence="7 9" id="KW-0720">Serine protease</keyword>
<feature type="domain" description="PA" evidence="13">
    <location>
        <begin position="394"/>
        <end position="476"/>
    </location>
</feature>
<dbReference type="Pfam" id="PF00082">
    <property type="entry name" value="Peptidase_S8"/>
    <property type="match status" value="1"/>
</dbReference>
<dbReference type="GO" id="GO:0004252">
    <property type="term" value="F:serine-type endopeptidase activity"/>
    <property type="evidence" value="ECO:0007669"/>
    <property type="project" value="UniProtKB-UniRule"/>
</dbReference>
<dbReference type="PANTHER" id="PTHR43806:SF11">
    <property type="entry name" value="CEREVISIN-RELATED"/>
    <property type="match status" value="1"/>
</dbReference>
<dbReference type="PROSITE" id="PS00136">
    <property type="entry name" value="SUBTILASE_ASP"/>
    <property type="match status" value="1"/>
</dbReference>
<evidence type="ECO:0000256" key="1">
    <source>
        <dbReference type="ARBA" id="ARBA00011073"/>
    </source>
</evidence>
<dbReference type="InterPro" id="IPR036852">
    <property type="entry name" value="Peptidase_S8/S53_dom_sf"/>
</dbReference>
<dbReference type="InterPro" id="IPR007253">
    <property type="entry name" value="Cell_wall-bd_2"/>
</dbReference>
<evidence type="ECO:0000313" key="16">
    <source>
        <dbReference type="Proteomes" id="UP000219688"/>
    </source>
</evidence>
<feature type="active site" description="Charge relay system" evidence="8 9">
    <location>
        <position position="174"/>
    </location>
</feature>
<dbReference type="EMBL" id="OBQK01000023">
    <property type="protein sequence ID" value="SOC58167.1"/>
    <property type="molecule type" value="Genomic_DNA"/>
</dbReference>
<sequence>MSRRALAGVAAVSMTGALLVPVVATADDGRIQGSPAPESKIQNGVLTDVETAPGAYFVQLSAPAVADGGSLTAVRAERNAFLADAAEAGVDVEVRREFGTLWNGVSVAAEKADLAALAASDTVEAIFPIGLVEVPERPEDANPELYTAIQMTGADIVQSELGYTGAGVRVGIIDTGIDLDHPDLGGTGSPGTTAFPSARVTKGYDFVGDSYNSDPSDPAYQPKPLPDANPDDCNGHGTHVAGIVGASGEVTGVAPGVTFGGYRVFGCEGSTESDIMLHAMERSLADGMDVVNLSIGSAFTAWKEYPTSRATDALAREGVVVVASIGNSGASGLQSAGAPGAGEDTIGVGSVDNVSVLSSSFLDEAGTPVPYNTVTGSPAPPVSGTSTVVALDLAGTTAAQGCTPYTAEQQALVAGNYVLVQRGTCSFHDKAVNAQAAGAAGVLLYNNTAGFIGATVAGATPITIPVVEVLIQDGTRLAADAIADGSTTITWTDDLTAAPNPSGGLMSAFSSFGATADLRVKPDVSAPGGSIYSTYPLEIRPYATLSGTSMAAPHVAGAAALMLEADPSLSVPDVRVRLQNSAVQLPLSIAPTAGMEVVHRQGAGMIQIDRSILADLTIEPGMLQLGQQRSGTTSTHEVTLTNSSDEAMTYAVSTESALGTYGTPNDWYYWYADAVVEAPESVEVPAGGSTTVTVTITSPGPDPDDGREPFFGGYVWFTGADESEYALAYGGASYDLQDVEVLADQVDAEGNVTRELPALLELTTCGRFLGNDCVDPAGSWTYVGEGNVYTMDAGDVPSVAIHFETQARSMVWEVFAATADGTKGESLGVVRAEDYLARNASRNGISVYTWDGMVEQWNGARVRVPNGSYILEIDVTKASAWNDDRTPGVETWTSPSFDVAWSGSGLVDRPTVNRAIGQDRYATASELAVENFPEGVETVYIASGAAFPDALSGGAMAGADGAPILLTHPAGVPAPTRMALQMLKPERIVILGGPTAVSSTIETTLEGYAGTVDRIQGGDRYQTSAAVAAEYPAGLDVVFLANGLDYPDAVSASAVAGMEGAPVLLTRPGGLPGAVVQQLDRLNPDLVVVVGGELAISKATMDAVRPYAGDVVRIAGNDRYGTSAAIAAEFYDAPVDHALLATGVNFPDALAAGPVAAKYNSPVLLSRPQGVPGPVLNQITQLRIQEITIVGGYGALALAVQESMEGLVYP</sequence>
<evidence type="ECO:0000256" key="11">
    <source>
        <dbReference type="SAM" id="SignalP"/>
    </source>
</evidence>
<keyword evidence="5 11" id="KW-0732">Signal</keyword>
<dbReference type="GO" id="GO:0016020">
    <property type="term" value="C:membrane"/>
    <property type="evidence" value="ECO:0007669"/>
    <property type="project" value="InterPro"/>
</dbReference>
<evidence type="ECO:0000256" key="2">
    <source>
        <dbReference type="ARBA" id="ARBA00022512"/>
    </source>
</evidence>
<keyword evidence="2" id="KW-0134">Cell wall</keyword>
<dbReference type="RefSeq" id="WP_097189338.1">
    <property type="nucleotide sequence ID" value="NZ_OBQK01000023.1"/>
</dbReference>
<dbReference type="InterPro" id="IPR000209">
    <property type="entry name" value="Peptidase_S8/S53_dom"/>
</dbReference>
<dbReference type="InterPro" id="IPR023828">
    <property type="entry name" value="Peptidase_S8_Ser-AS"/>
</dbReference>
<dbReference type="InterPro" id="IPR046450">
    <property type="entry name" value="PA_dom_sf"/>
</dbReference>
<dbReference type="Gene3D" id="3.40.50.200">
    <property type="entry name" value="Peptidase S8/S53 domain"/>
    <property type="match status" value="1"/>
</dbReference>
<dbReference type="InterPro" id="IPR050131">
    <property type="entry name" value="Peptidase_S8_subtilisin-like"/>
</dbReference>
<dbReference type="SUPFAM" id="SSF52025">
    <property type="entry name" value="PA domain"/>
    <property type="match status" value="1"/>
</dbReference>
<proteinExistence type="inferred from homology"/>
<feature type="domain" description="Peptidase S8/S53" evidence="12">
    <location>
        <begin position="165"/>
        <end position="604"/>
    </location>
</feature>
<reference evidence="16" key="1">
    <citation type="submission" date="2017-08" db="EMBL/GenBank/DDBJ databases">
        <authorList>
            <person name="Varghese N."/>
            <person name="Submissions S."/>
        </authorList>
    </citation>
    <scope>NUCLEOTIDE SEQUENCE [LARGE SCALE GENOMIC DNA]</scope>
    <source>
        <strain evidence="16">USBA17B2</strain>
    </source>
</reference>
<protein>
    <submittedName>
        <fullName evidence="15">Fn3-like domain-containing protein</fullName>
    </submittedName>
</protein>
<evidence type="ECO:0000256" key="3">
    <source>
        <dbReference type="ARBA" id="ARBA00022525"/>
    </source>
</evidence>
<dbReference type="InterPro" id="IPR023827">
    <property type="entry name" value="Peptidase_S8_Asp-AS"/>
</dbReference>
<comment type="similarity">
    <text evidence="1 9 10">Belongs to the peptidase S8 family.</text>
</comment>
<organism evidence="15 16">
    <name type="scientific">Ornithinimicrobium cerasi</name>
    <dbReference type="NCBI Taxonomy" id="2248773"/>
    <lineage>
        <taxon>Bacteria</taxon>
        <taxon>Bacillati</taxon>
        <taxon>Actinomycetota</taxon>
        <taxon>Actinomycetes</taxon>
        <taxon>Micrococcales</taxon>
        <taxon>Ornithinimicrobiaceae</taxon>
        <taxon>Ornithinimicrobium</taxon>
    </lineage>
</organism>
<dbReference type="SUPFAM" id="SSF52743">
    <property type="entry name" value="Subtilisin-like"/>
    <property type="match status" value="1"/>
</dbReference>
<accession>A0A285VW93</accession>
<dbReference type="InterPro" id="IPR015500">
    <property type="entry name" value="Peptidase_S8_subtilisin-rel"/>
</dbReference>
<evidence type="ECO:0000256" key="6">
    <source>
        <dbReference type="ARBA" id="ARBA00022801"/>
    </source>
</evidence>
<keyword evidence="16" id="KW-1185">Reference proteome</keyword>
<dbReference type="PROSITE" id="PS00137">
    <property type="entry name" value="SUBTILASE_HIS"/>
    <property type="match status" value="1"/>
</dbReference>
<feature type="domain" description="C5a peptidase/Subtilisin-like protease SBT2-like Fn3-like" evidence="14">
    <location>
        <begin position="631"/>
        <end position="724"/>
    </location>
</feature>
<dbReference type="PRINTS" id="PR00723">
    <property type="entry name" value="SUBTILISIN"/>
</dbReference>
<evidence type="ECO:0000256" key="10">
    <source>
        <dbReference type="RuleBase" id="RU003355"/>
    </source>
</evidence>
<dbReference type="PROSITE" id="PS51892">
    <property type="entry name" value="SUBTILASE"/>
    <property type="match status" value="1"/>
</dbReference>
<dbReference type="InterPro" id="IPR022398">
    <property type="entry name" value="Peptidase_S8_His-AS"/>
</dbReference>
<dbReference type="Pfam" id="PF06280">
    <property type="entry name" value="fn3_5"/>
    <property type="match status" value="1"/>
</dbReference>
<evidence type="ECO:0000259" key="12">
    <source>
        <dbReference type="Pfam" id="PF00082"/>
    </source>
</evidence>
<dbReference type="InterPro" id="IPR010435">
    <property type="entry name" value="C5a/SBT2-like_Fn3"/>
</dbReference>
<dbReference type="Proteomes" id="UP000219688">
    <property type="component" value="Unassembled WGS sequence"/>
</dbReference>
<evidence type="ECO:0000256" key="7">
    <source>
        <dbReference type="ARBA" id="ARBA00022825"/>
    </source>
</evidence>
<name>A0A285VW93_9MICO</name>
<dbReference type="PROSITE" id="PS00138">
    <property type="entry name" value="SUBTILASE_SER"/>
    <property type="match status" value="1"/>
</dbReference>
<keyword evidence="6 9" id="KW-0378">Hydrolase</keyword>
<evidence type="ECO:0000259" key="14">
    <source>
        <dbReference type="Pfam" id="PF06280"/>
    </source>
</evidence>
<feature type="chain" id="PRO_5012990307" evidence="11">
    <location>
        <begin position="27"/>
        <end position="1210"/>
    </location>
</feature>
<dbReference type="PANTHER" id="PTHR43806">
    <property type="entry name" value="PEPTIDASE S8"/>
    <property type="match status" value="1"/>
</dbReference>
<evidence type="ECO:0000256" key="4">
    <source>
        <dbReference type="ARBA" id="ARBA00022670"/>
    </source>
</evidence>
<feature type="active site" description="Charge relay system" evidence="8 9">
    <location>
        <position position="549"/>
    </location>
</feature>
<dbReference type="Pfam" id="PF04122">
    <property type="entry name" value="CW_binding_2"/>
    <property type="match status" value="3"/>
</dbReference>
<dbReference type="Gene3D" id="3.40.50.12090">
    <property type="match status" value="2"/>
</dbReference>
<keyword evidence="3" id="KW-0964">Secreted</keyword>
<feature type="signal peptide" evidence="11">
    <location>
        <begin position="1"/>
        <end position="26"/>
    </location>
</feature>
<dbReference type="Pfam" id="PF02225">
    <property type="entry name" value="PA"/>
    <property type="match status" value="1"/>
</dbReference>
<feature type="active site" description="Charge relay system" evidence="8 9">
    <location>
        <position position="236"/>
    </location>
</feature>
<dbReference type="Gene3D" id="2.60.40.1710">
    <property type="entry name" value="Subtilisin-like superfamily"/>
    <property type="match status" value="1"/>
</dbReference>
<evidence type="ECO:0000259" key="13">
    <source>
        <dbReference type="Pfam" id="PF02225"/>
    </source>
</evidence>
<evidence type="ECO:0000256" key="5">
    <source>
        <dbReference type="ARBA" id="ARBA00022729"/>
    </source>
</evidence>